<evidence type="ECO:0000256" key="11">
    <source>
        <dbReference type="SAM" id="SignalP"/>
    </source>
</evidence>
<dbReference type="InterPro" id="IPR002151">
    <property type="entry name" value="Kinesin_light"/>
</dbReference>
<evidence type="ECO:0000256" key="4">
    <source>
        <dbReference type="ARBA" id="ARBA00022701"/>
    </source>
</evidence>
<sequence length="861" mass="91189">MRICKRVAIAVWTSLIASGLLQPCLAKTDLTAESGRIIALSSAGKYREALPLAQAMVASLEATSNKRELAAALTNLGQVQASLGRDAEAEPISKRALALYEAALGLDSVEIAPALNNLAALYQRQQRYAEAEPLFKRALSIREKAFGAGHPDVGQALNNLATLYERQDRHGDAEPLFKRALAIYRKAVGNESAPAATLLNNLGQLTKSDGRLAEAEPLIRQSLAIRETLLGADHPDVARSLNNLADLKQRQQRYDDAAPLFVRALSIREHALGPDHPDTVAALNNLAGLYQAAGRNSDALPLVDRTVQRGQAQPKVALPVLFAAGRDGSLPAGKAFDGAIDVLQRSAQSQAASAVDKLAVRLAAGNDRLAELVRRDQDLAAESETLDKAIIAAVTRPARQRDLAAEKRDKARVAAVAAERVGLRAALAREFPDFAALSNPLPLNLSEIQPLLADGEALVAFAVLDHSCFVLAITRDGFDWQQIPRGAAALARDVVRFRRGLAPGAVTEGAARSDLFDLAVASELYTTLLAPVEALTKDKRSLLIVPAAALTALPFHLLVTEPPAQAVPDAVTGYRDAAWLLRRQAVSVLPSLGSLKALRGTARGDRGGKAMVGFGDPVFDPTRTGAPPTGAAKQAARNIATLAYTDFWRGAGVDRAQLARALPQLPDTADELNAIAGDLGVAPSDVHLGIDASETTVKRAPLTDYRIVYFATHGLVAGDVKGIAEPSLALSLPAVPSALDDGLLTASEVAQLKLNADFVVLSACNTIAGDRPGAEALSGLARAFFYAGARALLVTHWAVDSAAATRLMTDTFHRLKDSPTIGRSEALRRAMLAVLDDRSSPASAYPSVWAAFLLLGETEVR</sequence>
<evidence type="ECO:0000256" key="5">
    <source>
        <dbReference type="ARBA" id="ARBA00022737"/>
    </source>
</evidence>
<evidence type="ECO:0000256" key="9">
    <source>
        <dbReference type="ARBA" id="ARBA00023212"/>
    </source>
</evidence>
<feature type="chain" id="PRO_5045857344" evidence="11">
    <location>
        <begin position="27"/>
        <end position="861"/>
    </location>
</feature>
<comment type="similarity">
    <text evidence="2">Belongs to the kinesin light chain family.</text>
</comment>
<evidence type="ECO:0000259" key="12">
    <source>
        <dbReference type="Pfam" id="PF12770"/>
    </source>
</evidence>
<keyword evidence="4" id="KW-0493">Microtubule</keyword>
<dbReference type="PRINTS" id="PR00381">
    <property type="entry name" value="KINESINLIGHT"/>
</dbReference>
<dbReference type="Pfam" id="PF13374">
    <property type="entry name" value="TPR_10"/>
    <property type="match status" value="2"/>
</dbReference>
<keyword evidence="9" id="KW-0206">Cytoskeleton</keyword>
<dbReference type="InterPro" id="IPR011990">
    <property type="entry name" value="TPR-like_helical_dom_sf"/>
</dbReference>
<feature type="repeat" description="TPR" evidence="10">
    <location>
        <begin position="112"/>
        <end position="145"/>
    </location>
</feature>
<keyword evidence="7" id="KW-0175">Coiled coil</keyword>
<dbReference type="EMBL" id="CP088156">
    <property type="protein sequence ID" value="UFZ02550.1"/>
    <property type="molecule type" value="Genomic_DNA"/>
</dbReference>
<evidence type="ECO:0000256" key="2">
    <source>
        <dbReference type="ARBA" id="ARBA00009622"/>
    </source>
</evidence>
<dbReference type="PANTHER" id="PTHR45783:SF3">
    <property type="entry name" value="KINESIN LIGHT CHAIN"/>
    <property type="match status" value="1"/>
</dbReference>
<dbReference type="Pfam" id="PF13424">
    <property type="entry name" value="TPR_12"/>
    <property type="match status" value="2"/>
</dbReference>
<keyword evidence="8" id="KW-0505">Motor protein</keyword>
<keyword evidence="14" id="KW-1185">Reference proteome</keyword>
<dbReference type="InterPro" id="IPR024983">
    <property type="entry name" value="CHAT_dom"/>
</dbReference>
<dbReference type="Proteomes" id="UP001431010">
    <property type="component" value="Chromosome"/>
</dbReference>
<dbReference type="SUPFAM" id="SSF48452">
    <property type="entry name" value="TPR-like"/>
    <property type="match status" value="2"/>
</dbReference>
<dbReference type="InterPro" id="IPR019734">
    <property type="entry name" value="TPR_rpt"/>
</dbReference>
<evidence type="ECO:0000256" key="8">
    <source>
        <dbReference type="ARBA" id="ARBA00023175"/>
    </source>
</evidence>
<dbReference type="PROSITE" id="PS50005">
    <property type="entry name" value="TPR"/>
    <property type="match status" value="1"/>
</dbReference>
<comment type="subcellular location">
    <subcellularLocation>
        <location evidence="1">Cytoplasm</location>
        <location evidence="1">Cytoskeleton</location>
    </subcellularLocation>
</comment>
<keyword evidence="5" id="KW-0677">Repeat</keyword>
<accession>A0ABY3R6M6</accession>
<feature type="signal peptide" evidence="11">
    <location>
        <begin position="1"/>
        <end position="26"/>
    </location>
</feature>
<dbReference type="Pfam" id="PF12770">
    <property type="entry name" value="CHAT"/>
    <property type="match status" value="1"/>
</dbReference>
<proteinExistence type="inferred from homology"/>
<dbReference type="RefSeq" id="WP_231318337.1">
    <property type="nucleotide sequence ID" value="NZ_CP088156.1"/>
</dbReference>
<reference evidence="13" key="1">
    <citation type="journal article" date="2024" name="Antonie Van Leeuwenhoek">
        <title>Bradyrhizobium ontarionense sp. nov., a novel bacterial symbiont isolated from Aeschynomene indica (Indian jointvetch), harbours photosynthesis, nitrogen fixation and nitrous oxide (N2O) reductase genes.</title>
        <authorList>
            <person name="Bromfield E.S.P."/>
            <person name="Cloutier S."/>
        </authorList>
    </citation>
    <scope>NUCLEOTIDE SEQUENCE</scope>
    <source>
        <strain evidence="13">A19</strain>
    </source>
</reference>
<gene>
    <name evidence="13" type="ORF">LQG66_25125</name>
</gene>
<protein>
    <submittedName>
        <fullName evidence="13">CHAT domain-containing protein</fullName>
    </submittedName>
</protein>
<name>A0ABY3R6M6_9BRAD</name>
<feature type="domain" description="CHAT" evidence="12">
    <location>
        <begin position="519"/>
        <end position="857"/>
    </location>
</feature>
<organism evidence="13 14">
    <name type="scientific">Bradyrhizobium ontarionense</name>
    <dbReference type="NCBI Taxonomy" id="2898149"/>
    <lineage>
        <taxon>Bacteria</taxon>
        <taxon>Pseudomonadati</taxon>
        <taxon>Pseudomonadota</taxon>
        <taxon>Alphaproteobacteria</taxon>
        <taxon>Hyphomicrobiales</taxon>
        <taxon>Nitrobacteraceae</taxon>
        <taxon>Bradyrhizobium</taxon>
    </lineage>
</organism>
<dbReference type="Gene3D" id="1.25.40.10">
    <property type="entry name" value="Tetratricopeptide repeat domain"/>
    <property type="match status" value="2"/>
</dbReference>
<evidence type="ECO:0000256" key="1">
    <source>
        <dbReference type="ARBA" id="ARBA00004245"/>
    </source>
</evidence>
<dbReference type="SMART" id="SM00028">
    <property type="entry name" value="TPR"/>
    <property type="match status" value="6"/>
</dbReference>
<keyword evidence="6 10" id="KW-0802">TPR repeat</keyword>
<evidence type="ECO:0000313" key="13">
    <source>
        <dbReference type="EMBL" id="UFZ02550.1"/>
    </source>
</evidence>
<keyword evidence="11" id="KW-0732">Signal</keyword>
<evidence type="ECO:0000256" key="3">
    <source>
        <dbReference type="ARBA" id="ARBA00022490"/>
    </source>
</evidence>
<evidence type="ECO:0000313" key="14">
    <source>
        <dbReference type="Proteomes" id="UP001431010"/>
    </source>
</evidence>
<keyword evidence="3" id="KW-0963">Cytoplasm</keyword>
<evidence type="ECO:0000256" key="10">
    <source>
        <dbReference type="PROSITE-ProRule" id="PRU00339"/>
    </source>
</evidence>
<evidence type="ECO:0000256" key="7">
    <source>
        <dbReference type="ARBA" id="ARBA00023054"/>
    </source>
</evidence>
<dbReference type="PANTHER" id="PTHR45783">
    <property type="entry name" value="KINESIN LIGHT CHAIN"/>
    <property type="match status" value="1"/>
</dbReference>
<evidence type="ECO:0000256" key="6">
    <source>
        <dbReference type="ARBA" id="ARBA00022803"/>
    </source>
</evidence>